<dbReference type="Gene3D" id="3.30.300.30">
    <property type="match status" value="1"/>
</dbReference>
<dbReference type="PRINTS" id="PR00154">
    <property type="entry name" value="AMPBINDING"/>
</dbReference>
<comment type="caution">
    <text evidence="4">The sequence shown here is derived from an EMBL/GenBank/DDBJ whole genome shotgun (WGS) entry which is preliminary data.</text>
</comment>
<dbReference type="InterPro" id="IPR036736">
    <property type="entry name" value="ACP-like_sf"/>
</dbReference>
<keyword evidence="1" id="KW-0596">Phosphopantetheine</keyword>
<keyword evidence="5" id="KW-1185">Reference proteome</keyword>
<dbReference type="CDD" id="cd05930">
    <property type="entry name" value="A_NRPS"/>
    <property type="match status" value="1"/>
</dbReference>
<dbReference type="Gene3D" id="3.40.50.1820">
    <property type="entry name" value="alpha/beta hydrolase"/>
    <property type="match status" value="1"/>
</dbReference>
<dbReference type="Pfam" id="PF00501">
    <property type="entry name" value="AMP-binding"/>
    <property type="match status" value="1"/>
</dbReference>
<reference evidence="4 5" key="1">
    <citation type="journal article" date="2023" name="ISME J.">
        <title>Cultivation and genomic characterization of novel and ubiquitous marine nitrite-oxidizing bacteria from the Nitrospirales.</title>
        <authorList>
            <person name="Mueller A.J."/>
            <person name="Daebeler A."/>
            <person name="Herbold C.W."/>
            <person name="Kirkegaard R.H."/>
            <person name="Daims H."/>
        </authorList>
    </citation>
    <scope>NUCLEOTIDE SEQUENCE [LARGE SCALE GENOMIC DNA]</scope>
    <source>
        <strain evidence="4 5">EB</strain>
    </source>
</reference>
<protein>
    <submittedName>
        <fullName evidence="4">Amino acid adenylation domain-containing protein</fullName>
    </submittedName>
</protein>
<dbReference type="SUPFAM" id="SSF56801">
    <property type="entry name" value="Acetyl-CoA synthetase-like"/>
    <property type="match status" value="1"/>
</dbReference>
<dbReference type="SUPFAM" id="SSF47336">
    <property type="entry name" value="ACP-like"/>
    <property type="match status" value="1"/>
</dbReference>
<dbReference type="InterPro" id="IPR001242">
    <property type="entry name" value="Condensation_dom"/>
</dbReference>
<dbReference type="InterPro" id="IPR023213">
    <property type="entry name" value="CAT-like_dom_sf"/>
</dbReference>
<dbReference type="Gene3D" id="1.10.10.1830">
    <property type="entry name" value="Non-ribosomal peptide synthase, adenylation domain"/>
    <property type="match status" value="1"/>
</dbReference>
<dbReference type="InterPro" id="IPR001031">
    <property type="entry name" value="Thioesterase"/>
</dbReference>
<dbReference type="PANTHER" id="PTHR45527:SF1">
    <property type="entry name" value="FATTY ACID SYNTHASE"/>
    <property type="match status" value="1"/>
</dbReference>
<evidence type="ECO:0000256" key="1">
    <source>
        <dbReference type="ARBA" id="ARBA00022450"/>
    </source>
</evidence>
<dbReference type="Gene3D" id="1.10.1200.10">
    <property type="entry name" value="ACP-like"/>
    <property type="match status" value="1"/>
</dbReference>
<sequence length="1450" mass="163231">MTTVDLLDLLRQKDVKIWAEGSHVRVNAPKGILTPELELRIRESKEELVKLLRVTSQSGGHAEPSIGRVVRQDPLPLTFAQERLWFFDQLQPGNPAYNISSAFSLSGDLQIRLLEQSLRELVQRHEVLRTTFPLVAGSPIQKVSSDLDAVVHLEDLRHLPKQEQEEATRQLLEREAQTSFRLGEGPLWKFTLIREGEHRWVLIFVIHHIVADAWSLDIFFREFVGLYNANLGRHPLALSPLPFQYGDFALWQRQAIHQKRLEPQLEYWRNQLSGCPMFLDLPTDRTRPSIQNFEGGKVSFNLSQKNAVDLAELGSREGATIFMVLLAAFQTLLFRYSEQEEFLVGVPIAGRTIQEVAGVMGLFVNTLALRVNFSGLPSYDDILTQTRRVVVEAFGNQDIPFEQVVTALQPERTLSHSPLFQVMFAYHNFSLGQGPVVEGISGLTVAPINLAQQTAKFDLTMFVEETVNGLNGAIEYRKDLFEEETIQRMARHFEVLLKGIVESPQKPVMSLPLLSQEERHQVLVEWNNTQHEYPNCCLQELIEAQVIQTPNDTAVIFEDFQMTYDELNQRANRVAHYLRKAGVGPDALVGIFLNRSIDMMVVLLGVLKAGGAYVPIDLSSPTERIRKIITESEMLVLFTENSLSGKIPSPNSYPSQDGSQEAHSEFIAVEYEKTEKGAWPRVVCLDGMDHELEQEPNTNPSSLATPDNLAYVIYTSGTTGNPKGVMIPHRGLVNYLFWCSRAYHLKGGIGSLVHSSIGFDMAVTSLFAPLLVGNSVTFLPESTEVDTLPQVLTSQRGWSFLKVTPGHMDMLAYRMPGRDGCVKRFIVGGEALRGRTINVWRIQDPEVIVVNEYGPTEASVGCCVYEVPIKEMQSDLLPIGRPISNVQLYILNRCQEPVPIGVPGELYIGGHGLARGYFNQPDLTDQMFVPNPFKEDATARLYKTGDRCRYRADGNIEFLGRVDRQVKLRGFRIELAEVEGVLSTHPAVQESVVVLNEQLEHPAIIAYMVLSPSAEQKRNKIAQESGGIPSTLVTDLQAFLQQWLPMYMIPSNFLSIARVPLSLNGKTDYRALPKLNAESYGTHHSIVAPSDSLEAQLVCLWEGALGVKPISVHDNFFELGGHSLLAVRLWARMESLLGQSLPLSLLYRSPTIAQLALAIREQGKAPHWEFVVEVQPGGGQTPMFVVPGAGDTGLYLRYLGKYLGSNQPLYGFQAQGLDGKKDFHSSVEEMAKAYLHEMRRIQPEGPYLLGGYSFGGVVAYEMAQQLQEIGQTVAVLMLFDTPGPNYRRRATSERIKEPFKKWFGRHLENVGRLSSSSKGHYVWSRIKEMMRSWWSRTVPRARRWMCYTWRVLRLPIPLSMRSHYMLYVTSEEAKAGYKVRPYAGPLTIFQCDETFSSQEGLGWSEVAWGGLEVKTVLGKHEHLLQEPNVQVLAEFLRNTIETVPRSLRKE</sequence>
<dbReference type="SUPFAM" id="SSF52777">
    <property type="entry name" value="CoA-dependent acyltransferases"/>
    <property type="match status" value="2"/>
</dbReference>
<dbReference type="PROSITE" id="PS00455">
    <property type="entry name" value="AMP_BINDING"/>
    <property type="match status" value="1"/>
</dbReference>
<dbReference type="InterPro" id="IPR041464">
    <property type="entry name" value="TubC_N"/>
</dbReference>
<organism evidence="4 5">
    <name type="scientific">Candidatus Nitronereus thalassa</name>
    <dbReference type="NCBI Taxonomy" id="3020898"/>
    <lineage>
        <taxon>Bacteria</taxon>
        <taxon>Pseudomonadati</taxon>
        <taxon>Nitrospirota</taxon>
        <taxon>Nitrospiria</taxon>
        <taxon>Nitrospirales</taxon>
        <taxon>Nitrospiraceae</taxon>
        <taxon>Candidatus Nitronereus</taxon>
    </lineage>
</organism>
<proteinExistence type="predicted"/>
<dbReference type="Pfam" id="PF00668">
    <property type="entry name" value="Condensation"/>
    <property type="match status" value="1"/>
</dbReference>
<dbReference type="Pfam" id="PF18563">
    <property type="entry name" value="TubC_N"/>
    <property type="match status" value="1"/>
</dbReference>
<dbReference type="InterPro" id="IPR000873">
    <property type="entry name" value="AMP-dep_synth/lig_dom"/>
</dbReference>
<dbReference type="InterPro" id="IPR009081">
    <property type="entry name" value="PP-bd_ACP"/>
</dbReference>
<dbReference type="Pfam" id="PF00975">
    <property type="entry name" value="Thioesterase"/>
    <property type="match status" value="1"/>
</dbReference>
<evidence type="ECO:0000313" key="4">
    <source>
        <dbReference type="EMBL" id="MDT7041515.1"/>
    </source>
</evidence>
<name>A0ABU3K532_9BACT</name>
<dbReference type="CDD" id="cd19531">
    <property type="entry name" value="LCL_NRPS-like"/>
    <property type="match status" value="1"/>
</dbReference>
<feature type="domain" description="Carrier" evidence="3">
    <location>
        <begin position="1088"/>
        <end position="1163"/>
    </location>
</feature>
<keyword evidence="2" id="KW-0597">Phosphoprotein</keyword>
<dbReference type="InterPro" id="IPR020459">
    <property type="entry name" value="AMP-binding"/>
</dbReference>
<dbReference type="Pfam" id="PF13193">
    <property type="entry name" value="AMP-binding_C"/>
    <property type="match status" value="1"/>
</dbReference>
<evidence type="ECO:0000313" key="5">
    <source>
        <dbReference type="Proteomes" id="UP001250932"/>
    </source>
</evidence>
<dbReference type="NCBIfam" id="TIGR01733">
    <property type="entry name" value="AA-adenyl-dom"/>
    <property type="match status" value="1"/>
</dbReference>
<evidence type="ECO:0000256" key="2">
    <source>
        <dbReference type="ARBA" id="ARBA00022553"/>
    </source>
</evidence>
<dbReference type="InterPro" id="IPR010071">
    <property type="entry name" value="AA_adenyl_dom"/>
</dbReference>
<dbReference type="RefSeq" id="WP_313831867.1">
    <property type="nucleotide sequence ID" value="NZ_JAQOUE010000001.1"/>
</dbReference>
<dbReference type="InterPro" id="IPR029058">
    <property type="entry name" value="AB_hydrolase_fold"/>
</dbReference>
<dbReference type="InterPro" id="IPR044894">
    <property type="entry name" value="TubC_N_sf"/>
</dbReference>
<evidence type="ECO:0000259" key="3">
    <source>
        <dbReference type="PROSITE" id="PS50075"/>
    </source>
</evidence>
<dbReference type="EMBL" id="JAQOUE010000001">
    <property type="protein sequence ID" value="MDT7041515.1"/>
    <property type="molecule type" value="Genomic_DNA"/>
</dbReference>
<dbReference type="SUPFAM" id="SSF53474">
    <property type="entry name" value="alpha/beta-Hydrolases"/>
    <property type="match status" value="1"/>
</dbReference>
<dbReference type="Gene3D" id="3.40.50.980">
    <property type="match status" value="2"/>
</dbReference>
<dbReference type="Gene3D" id="3.30.559.30">
    <property type="entry name" value="Nonribosomal peptide synthetase, condensation domain"/>
    <property type="match status" value="1"/>
</dbReference>
<dbReference type="Gene3D" id="3.30.559.10">
    <property type="entry name" value="Chloramphenicol acetyltransferase-like domain"/>
    <property type="match status" value="1"/>
</dbReference>
<dbReference type="InterPro" id="IPR045851">
    <property type="entry name" value="AMP-bd_C_sf"/>
</dbReference>
<dbReference type="PANTHER" id="PTHR45527">
    <property type="entry name" value="NONRIBOSOMAL PEPTIDE SYNTHETASE"/>
    <property type="match status" value="1"/>
</dbReference>
<dbReference type="InterPro" id="IPR020806">
    <property type="entry name" value="PKS_PP-bd"/>
</dbReference>
<accession>A0ABU3K532</accession>
<dbReference type="SMART" id="SM00823">
    <property type="entry name" value="PKS_PP"/>
    <property type="match status" value="1"/>
</dbReference>
<dbReference type="PROSITE" id="PS50075">
    <property type="entry name" value="CARRIER"/>
    <property type="match status" value="1"/>
</dbReference>
<gene>
    <name evidence="4" type="ORF">PPG34_04085</name>
</gene>
<dbReference type="InterPro" id="IPR020845">
    <property type="entry name" value="AMP-binding_CS"/>
</dbReference>
<dbReference type="InterPro" id="IPR025110">
    <property type="entry name" value="AMP-bd_C"/>
</dbReference>
<dbReference type="Gene3D" id="2.30.38.10">
    <property type="entry name" value="Luciferase, Domain 3"/>
    <property type="match status" value="1"/>
</dbReference>
<dbReference type="Pfam" id="PF00550">
    <property type="entry name" value="PP-binding"/>
    <property type="match status" value="1"/>
</dbReference>
<dbReference type="Proteomes" id="UP001250932">
    <property type="component" value="Unassembled WGS sequence"/>
</dbReference>